<dbReference type="KEGG" id="smiz:4412673_03651"/>
<dbReference type="EMBL" id="LT906468">
    <property type="protein sequence ID" value="SNV60839.1"/>
    <property type="molecule type" value="Genomic_DNA"/>
</dbReference>
<dbReference type="Gene3D" id="3.10.450.50">
    <property type="match status" value="1"/>
</dbReference>
<evidence type="ECO:0000313" key="2">
    <source>
        <dbReference type="Proteomes" id="UP000215355"/>
    </source>
</evidence>
<protein>
    <recommendedName>
        <fullName evidence="3">SnoaL-like domain-containing protein</fullName>
    </recommendedName>
</protein>
<evidence type="ECO:0000313" key="1">
    <source>
        <dbReference type="EMBL" id="SNV60839.1"/>
    </source>
</evidence>
<name>A0AAJ4XF81_9SPHI</name>
<proteinExistence type="predicted"/>
<gene>
    <name evidence="1" type="ORF">SAMEA4412673_03651</name>
</gene>
<sequence length="126" mass="14486">MKIREEIIKNYIDGYNSFNTEMMARDLDEQLLFENISNGNVTDSLLGKQEFINQAEQAKSIFSERHQKITSIEHFENHSEINIDYTAKLSKDLSPELNIGDSISLKGKSIFEFSPENKIIVLKDIS</sequence>
<organism evidence="1 2">
    <name type="scientific">Sphingobacterium mizutaii</name>
    <dbReference type="NCBI Taxonomy" id="1010"/>
    <lineage>
        <taxon>Bacteria</taxon>
        <taxon>Pseudomonadati</taxon>
        <taxon>Bacteroidota</taxon>
        <taxon>Sphingobacteriia</taxon>
        <taxon>Sphingobacteriales</taxon>
        <taxon>Sphingobacteriaceae</taxon>
        <taxon>Sphingobacterium</taxon>
    </lineage>
</organism>
<reference evidence="1 2" key="1">
    <citation type="submission" date="2017-06" db="EMBL/GenBank/DDBJ databases">
        <authorList>
            <consortium name="Pathogen Informatics"/>
        </authorList>
    </citation>
    <scope>NUCLEOTIDE SEQUENCE [LARGE SCALE GENOMIC DNA]</scope>
    <source>
        <strain evidence="1 2">NCTC12149</strain>
    </source>
</reference>
<dbReference type="SUPFAM" id="SSF54427">
    <property type="entry name" value="NTF2-like"/>
    <property type="match status" value="1"/>
</dbReference>
<accession>A0AAJ4XF81</accession>
<evidence type="ECO:0008006" key="3">
    <source>
        <dbReference type="Google" id="ProtNLM"/>
    </source>
</evidence>
<dbReference type="AlphaFoldDB" id="A0AAJ4XF81"/>
<dbReference type="RefSeq" id="WP_093099217.1">
    <property type="nucleotide sequence ID" value="NZ_CP158798.1"/>
</dbReference>
<dbReference type="InterPro" id="IPR032710">
    <property type="entry name" value="NTF2-like_dom_sf"/>
</dbReference>
<dbReference type="Proteomes" id="UP000215355">
    <property type="component" value="Chromosome 1"/>
</dbReference>